<dbReference type="EMBL" id="CP017479">
    <property type="protein sequence ID" value="AOW11240.1"/>
    <property type="molecule type" value="Genomic_DNA"/>
</dbReference>
<dbReference type="Pfam" id="PF13174">
    <property type="entry name" value="TPR_6"/>
    <property type="match status" value="1"/>
</dbReference>
<dbReference type="AlphaFoldDB" id="A0AAC9I6U3"/>
<dbReference type="InterPro" id="IPR011990">
    <property type="entry name" value="TPR-like_helical_dom_sf"/>
</dbReference>
<dbReference type="RefSeq" id="WP_035636126.1">
    <property type="nucleotide sequence ID" value="NZ_CP017479.1"/>
</dbReference>
<proteinExistence type="predicted"/>
<evidence type="ECO:0000313" key="3">
    <source>
        <dbReference type="Proteomes" id="UP000175968"/>
    </source>
</evidence>
<protein>
    <submittedName>
        <fullName evidence="2">Gliding motility protein</fullName>
    </submittedName>
</protein>
<feature type="repeat" description="TPR" evidence="1">
    <location>
        <begin position="231"/>
        <end position="264"/>
    </location>
</feature>
<sequence>MKRTTSKYILVTVSVSFLIACSTKKDTFLARNSHALSTKLNILYNGQIALDKGVKEVNDNTVEDFWKRLPVEKMQSNEDVPVDGKTKNANFEIAEGKATKAIQKHSMNIGGNEKNYQIDEAYLLLGKSRYYDQRFIPALDAFNYILYKYPNSSNIYSAKIWREKTNVRLGNDALAIKNTSKLIKDNDLKKQEFANANAILASAFLNLEQKDSAIVKLKLANDFTKINEEKERYSFLLGQLYEEAGQKDSAIYFYQKVIDMNRKAERKFVIQAYAKKAKLNNYQGEDYDLFVKKSKKIMEDRENRPYLDVIYHSIGIFYDNNNDKEKALEFYNASLDTKSKDSYLNASNYRNIGNLYFKHTDYPLAAKSYDKCLELLNPKTREYLQISKIRKNLDEAIVNETIAKRNDSIIYVASLNNSDRVIYYENYIQKLKSSDELKKLLEEKQKKIEGNIALNTAGKMQNDATPTQNGQKINPPAFALPSNNSPTAASNVFYFYNPNTVAYGKLEFQKIWGNRSQNGYWRVSAANTSDTNLANTDAVPQQDASKEVAVSEVNEKYTTDYYLKQLPKSQTAIDSIVKERNEIYYQLGVIYKEKFKEYDLAVDRLEKLLTFHPEEKLIPPTKYNLYKIYEINNPNKAAAIKSEIVSQYPDSRYAQIITNSKLQKVTASDSPEAEYERLYRYYEQENFGLVSERIDGLISHFAGEAIVPKFELLKAYNIGKTQGLDAYKKAIEYVADNYANSKEGKDAMEILKTQIPLLEKMSFSTVDNKNWKVVFRIDKYDTKTEAAIEKKLLLFLANENVEKLKYSCESYTEKESFITIQGIHSESYAQFIVALFAENEKYKINQPGVVISNENYKIVQIKKNFDEFLSLKKS</sequence>
<dbReference type="SUPFAM" id="SSF48452">
    <property type="entry name" value="TPR-like"/>
    <property type="match status" value="2"/>
</dbReference>
<feature type="repeat" description="TPR" evidence="1">
    <location>
        <begin position="308"/>
        <end position="341"/>
    </location>
</feature>
<organism evidence="2 3">
    <name type="scientific">Flavobacterium gilvum</name>
    <dbReference type="NCBI Taxonomy" id="1492737"/>
    <lineage>
        <taxon>Bacteria</taxon>
        <taxon>Pseudomonadati</taxon>
        <taxon>Bacteroidota</taxon>
        <taxon>Flavobacteriia</taxon>
        <taxon>Flavobacteriales</taxon>
        <taxon>Flavobacteriaceae</taxon>
        <taxon>Flavobacterium</taxon>
    </lineage>
</organism>
<dbReference type="SMART" id="SM00028">
    <property type="entry name" value="TPR"/>
    <property type="match status" value="5"/>
</dbReference>
<accession>A0AAC9I6U3</accession>
<keyword evidence="3" id="KW-1185">Reference proteome</keyword>
<dbReference type="InterPro" id="IPR019734">
    <property type="entry name" value="TPR_rpt"/>
</dbReference>
<dbReference type="Gene3D" id="1.25.40.10">
    <property type="entry name" value="Tetratricopeptide repeat domain"/>
    <property type="match status" value="4"/>
</dbReference>
<reference evidence="2 3" key="1">
    <citation type="submission" date="2016-10" db="EMBL/GenBank/DDBJ databases">
        <title>Flavobacterium gilvum sp. nov., isolated from stream water.</title>
        <authorList>
            <person name="Shin S.-K."/>
            <person name="Cho Y.-J."/>
            <person name="Yi H."/>
        </authorList>
    </citation>
    <scope>NUCLEOTIDE SEQUENCE [LARGE SCALE GENOMIC DNA]</scope>
    <source>
        <strain evidence="2 3">EM1308</strain>
    </source>
</reference>
<gene>
    <name evidence="2" type="ORF">EM308_03760</name>
</gene>
<feature type="repeat" description="TPR" evidence="1">
    <location>
        <begin position="346"/>
        <end position="379"/>
    </location>
</feature>
<name>A0AAC9I6U3_9FLAO</name>
<dbReference type="KEGG" id="fgl:EM308_03760"/>
<dbReference type="PROSITE" id="PS51257">
    <property type="entry name" value="PROKAR_LIPOPROTEIN"/>
    <property type="match status" value="1"/>
</dbReference>
<dbReference type="Proteomes" id="UP000175968">
    <property type="component" value="Chromosome"/>
</dbReference>
<keyword evidence="1" id="KW-0802">TPR repeat</keyword>
<evidence type="ECO:0000313" key="2">
    <source>
        <dbReference type="EMBL" id="AOW11240.1"/>
    </source>
</evidence>
<evidence type="ECO:0000256" key="1">
    <source>
        <dbReference type="PROSITE-ProRule" id="PRU00339"/>
    </source>
</evidence>
<dbReference type="PROSITE" id="PS50005">
    <property type="entry name" value="TPR"/>
    <property type="match status" value="3"/>
</dbReference>
<dbReference type="Pfam" id="PF13181">
    <property type="entry name" value="TPR_8"/>
    <property type="match status" value="2"/>
</dbReference>